<dbReference type="AlphaFoldDB" id="A0A8H5EZ54"/>
<dbReference type="Gene3D" id="3.90.180.10">
    <property type="entry name" value="Medium-chain alcohol dehydrogenases, catalytic domain"/>
    <property type="match status" value="1"/>
</dbReference>
<dbReference type="PANTHER" id="PTHR45348">
    <property type="entry name" value="HYPOTHETICAL OXIDOREDUCTASE (EUROFUNG)"/>
    <property type="match status" value="1"/>
</dbReference>
<proteinExistence type="predicted"/>
<dbReference type="Pfam" id="PF00107">
    <property type="entry name" value="ADH_zinc_N"/>
    <property type="match status" value="1"/>
</dbReference>
<dbReference type="Gene3D" id="3.40.50.720">
    <property type="entry name" value="NAD(P)-binding Rossmann-like Domain"/>
    <property type="match status" value="1"/>
</dbReference>
<dbReference type="PANTHER" id="PTHR45348:SF2">
    <property type="entry name" value="ZINC-TYPE ALCOHOL DEHYDROGENASE-LIKE PROTEIN C2E1P3.01"/>
    <property type="match status" value="1"/>
</dbReference>
<evidence type="ECO:0000313" key="2">
    <source>
        <dbReference type="EMBL" id="KAF5317667.1"/>
    </source>
</evidence>
<dbReference type="CDD" id="cd08249">
    <property type="entry name" value="enoyl_reductase_like"/>
    <property type="match status" value="1"/>
</dbReference>
<dbReference type="Pfam" id="PF08240">
    <property type="entry name" value="ADH_N"/>
    <property type="match status" value="1"/>
</dbReference>
<evidence type="ECO:0000313" key="3">
    <source>
        <dbReference type="Proteomes" id="UP000567179"/>
    </source>
</evidence>
<accession>A0A8H5EZ54</accession>
<gene>
    <name evidence="2" type="ORF">D9619_012510</name>
</gene>
<keyword evidence="3" id="KW-1185">Reference proteome</keyword>
<comment type="caution">
    <text evidence="2">The sequence shown here is derived from an EMBL/GenBank/DDBJ whole genome shotgun (WGS) entry which is preliminary data.</text>
</comment>
<dbReference type="InterPro" id="IPR020843">
    <property type="entry name" value="ER"/>
</dbReference>
<dbReference type="GO" id="GO:0016651">
    <property type="term" value="F:oxidoreductase activity, acting on NAD(P)H"/>
    <property type="evidence" value="ECO:0007669"/>
    <property type="project" value="InterPro"/>
</dbReference>
<dbReference type="InterPro" id="IPR011032">
    <property type="entry name" value="GroES-like_sf"/>
</dbReference>
<name>A0A8H5EZ54_9AGAR</name>
<dbReference type="SMART" id="SM00829">
    <property type="entry name" value="PKS_ER"/>
    <property type="match status" value="1"/>
</dbReference>
<dbReference type="InterPro" id="IPR036291">
    <property type="entry name" value="NAD(P)-bd_dom_sf"/>
</dbReference>
<dbReference type="EMBL" id="JAACJJ010000032">
    <property type="protein sequence ID" value="KAF5317667.1"/>
    <property type="molecule type" value="Genomic_DNA"/>
</dbReference>
<dbReference type="InterPro" id="IPR013154">
    <property type="entry name" value="ADH-like_N"/>
</dbReference>
<dbReference type="InterPro" id="IPR047122">
    <property type="entry name" value="Trans-enoyl_RdTase-like"/>
</dbReference>
<sequence>MAPTTQKALYLPQKFGDYTVGDIPVPKPGKGEVLLKVIATSLNPVDWKIKKYGIFLEKFPALLGTDIAGVVEELGEGVTEWKQGDKVFIQGQFINDYASFQQYALAIGSTLARIPDNISFEQAATLPVALSAAYTGLYQKNPDGAGLTPPTSPSTEGIYKGTPLVVLGGASSVGQCVIQLAKISGFSPIITTASLSNKDYLESLGATHVFDRKTPAAELKTQLAGVTSVPIKYVFDSISIEATQTVGLELLAPGGQLVTVLPPAVKAVDGKEFRPVLGLLRAPNQIELMTTLYHDLISGWLAKGVFKTNAVEVLPNGLNGIIDGLNRMARDEISKLKLVARPQETPSA</sequence>
<dbReference type="InterPro" id="IPR013149">
    <property type="entry name" value="ADH-like_C"/>
</dbReference>
<dbReference type="OrthoDB" id="3233595at2759"/>
<organism evidence="2 3">
    <name type="scientific">Psilocybe cf. subviscida</name>
    <dbReference type="NCBI Taxonomy" id="2480587"/>
    <lineage>
        <taxon>Eukaryota</taxon>
        <taxon>Fungi</taxon>
        <taxon>Dikarya</taxon>
        <taxon>Basidiomycota</taxon>
        <taxon>Agaricomycotina</taxon>
        <taxon>Agaricomycetes</taxon>
        <taxon>Agaricomycetidae</taxon>
        <taxon>Agaricales</taxon>
        <taxon>Agaricineae</taxon>
        <taxon>Strophariaceae</taxon>
        <taxon>Psilocybe</taxon>
    </lineage>
</organism>
<dbReference type="Proteomes" id="UP000567179">
    <property type="component" value="Unassembled WGS sequence"/>
</dbReference>
<dbReference type="SUPFAM" id="SSF50129">
    <property type="entry name" value="GroES-like"/>
    <property type="match status" value="1"/>
</dbReference>
<protein>
    <recommendedName>
        <fullName evidence="1">Enoyl reductase (ER) domain-containing protein</fullName>
    </recommendedName>
</protein>
<dbReference type="SUPFAM" id="SSF51735">
    <property type="entry name" value="NAD(P)-binding Rossmann-fold domains"/>
    <property type="match status" value="1"/>
</dbReference>
<feature type="domain" description="Enoyl reductase (ER)" evidence="1">
    <location>
        <begin position="16"/>
        <end position="338"/>
    </location>
</feature>
<reference evidence="2 3" key="1">
    <citation type="journal article" date="2020" name="ISME J.">
        <title>Uncovering the hidden diversity of litter-decomposition mechanisms in mushroom-forming fungi.</title>
        <authorList>
            <person name="Floudas D."/>
            <person name="Bentzer J."/>
            <person name="Ahren D."/>
            <person name="Johansson T."/>
            <person name="Persson P."/>
            <person name="Tunlid A."/>
        </authorList>
    </citation>
    <scope>NUCLEOTIDE SEQUENCE [LARGE SCALE GENOMIC DNA]</scope>
    <source>
        <strain evidence="2 3">CBS 101986</strain>
    </source>
</reference>
<evidence type="ECO:0000259" key="1">
    <source>
        <dbReference type="SMART" id="SM00829"/>
    </source>
</evidence>